<dbReference type="InterPro" id="IPR035983">
    <property type="entry name" value="Hect_E3_ubiquitin_ligase"/>
</dbReference>
<feature type="non-terminal residue" evidence="1">
    <location>
        <position position="1"/>
    </location>
</feature>
<gene>
    <name evidence="1" type="primary">G2E3</name>
    <name evidence="1" type="ORF">AOXY_G19157</name>
</gene>
<accession>A0AAD8G2E7</accession>
<dbReference type="GO" id="GO:0004842">
    <property type="term" value="F:ubiquitin-protein transferase activity"/>
    <property type="evidence" value="ECO:0007669"/>
    <property type="project" value="InterPro"/>
</dbReference>
<dbReference type="Gene3D" id="3.90.1750.10">
    <property type="entry name" value="Hect, E3 ligase catalytic domains"/>
    <property type="match status" value="1"/>
</dbReference>
<dbReference type="AlphaFoldDB" id="A0AAD8G2E7"/>
<reference evidence="1" key="1">
    <citation type="submission" date="2022-02" db="EMBL/GenBank/DDBJ databases">
        <title>Atlantic sturgeon de novo genome assembly.</title>
        <authorList>
            <person name="Stock M."/>
            <person name="Klopp C."/>
            <person name="Guiguen Y."/>
            <person name="Cabau C."/>
            <person name="Parinello H."/>
            <person name="Santidrian Yebra-Pimentel E."/>
            <person name="Kuhl H."/>
            <person name="Dirks R.P."/>
            <person name="Guessner J."/>
            <person name="Wuertz S."/>
            <person name="Du K."/>
            <person name="Schartl M."/>
        </authorList>
    </citation>
    <scope>NUCLEOTIDE SEQUENCE</scope>
    <source>
        <strain evidence="1">STURGEONOMICS-FGT-2020</strain>
        <tissue evidence="1">Whole blood</tissue>
    </source>
</reference>
<dbReference type="SUPFAM" id="SSF56204">
    <property type="entry name" value="Hect, E3 ligase catalytic domain"/>
    <property type="match status" value="1"/>
</dbReference>
<sequence>VEDILQSLRVGINEEEVIRFNLNRRNVWDGVVRATMCNPTNNNENAGKAKLFNQQKCKRSSEFRRAIRDCFRLVLQHITNSPMFDGPENQHTYVLKNKALNNNSYFYAGQLIAMSIVHRGPSPHFFAPVLFQAVALGPDNVHAAIEDITDPDIKCQLSEVGVEHM</sequence>
<keyword evidence="2" id="KW-1185">Reference proteome</keyword>
<dbReference type="EMBL" id="JAGXEW010000018">
    <property type="protein sequence ID" value="KAK1161569.1"/>
    <property type="molecule type" value="Genomic_DNA"/>
</dbReference>
<name>A0AAD8G2E7_ACIOX</name>
<organism evidence="1 2">
    <name type="scientific">Acipenser oxyrinchus oxyrinchus</name>
    <dbReference type="NCBI Taxonomy" id="40147"/>
    <lineage>
        <taxon>Eukaryota</taxon>
        <taxon>Metazoa</taxon>
        <taxon>Chordata</taxon>
        <taxon>Craniata</taxon>
        <taxon>Vertebrata</taxon>
        <taxon>Euteleostomi</taxon>
        <taxon>Actinopterygii</taxon>
        <taxon>Chondrostei</taxon>
        <taxon>Acipenseriformes</taxon>
        <taxon>Acipenseridae</taxon>
        <taxon>Acipenser</taxon>
    </lineage>
</organism>
<comment type="caution">
    <text evidence="1">The sequence shown here is derived from an EMBL/GenBank/DDBJ whole genome shotgun (WGS) entry which is preliminary data.</text>
</comment>
<evidence type="ECO:0000313" key="2">
    <source>
        <dbReference type="Proteomes" id="UP001230051"/>
    </source>
</evidence>
<protein>
    <submittedName>
        <fullName evidence="1">G2/M phase-specific E3 ubiquitin-protein ligase-like</fullName>
    </submittedName>
</protein>
<evidence type="ECO:0000313" key="1">
    <source>
        <dbReference type="EMBL" id="KAK1161569.1"/>
    </source>
</evidence>
<dbReference type="Proteomes" id="UP001230051">
    <property type="component" value="Unassembled WGS sequence"/>
</dbReference>
<proteinExistence type="predicted"/>